<protein>
    <submittedName>
        <fullName evidence="2">Antibiotic biosynthesis monooxygenase</fullName>
    </submittedName>
</protein>
<proteinExistence type="predicted"/>
<keyword evidence="2" id="KW-0503">Monooxygenase</keyword>
<keyword evidence="3" id="KW-1185">Reference proteome</keyword>
<dbReference type="Pfam" id="PF03992">
    <property type="entry name" value="ABM"/>
    <property type="match status" value="1"/>
</dbReference>
<evidence type="ECO:0000313" key="2">
    <source>
        <dbReference type="EMBL" id="RNL79684.1"/>
    </source>
</evidence>
<sequence length="103" mass="11344">MLVVNRFRGDDALRADLETAHAALADRPGYLDGTLGRNVDDPGLWVLVTRWQDVGSYRRALSSYEVKLTAVPVLSRAIDEPSGYELVGESELNTAVPRDTDAR</sequence>
<organism evidence="2 3">
    <name type="scientific">Nocardioides marmorisolisilvae</name>
    <dbReference type="NCBI Taxonomy" id="1542737"/>
    <lineage>
        <taxon>Bacteria</taxon>
        <taxon>Bacillati</taxon>
        <taxon>Actinomycetota</taxon>
        <taxon>Actinomycetes</taxon>
        <taxon>Propionibacteriales</taxon>
        <taxon>Nocardioidaceae</taxon>
        <taxon>Nocardioides</taxon>
    </lineage>
</organism>
<evidence type="ECO:0000313" key="3">
    <source>
        <dbReference type="Proteomes" id="UP000277094"/>
    </source>
</evidence>
<dbReference type="RefSeq" id="WP_123234188.1">
    <property type="nucleotide sequence ID" value="NZ_RJSG01000002.1"/>
</dbReference>
<dbReference type="SUPFAM" id="SSF54909">
    <property type="entry name" value="Dimeric alpha+beta barrel"/>
    <property type="match status" value="1"/>
</dbReference>
<dbReference type="InterPro" id="IPR011008">
    <property type="entry name" value="Dimeric_a/b-barrel"/>
</dbReference>
<dbReference type="Gene3D" id="3.30.70.100">
    <property type="match status" value="1"/>
</dbReference>
<dbReference type="Proteomes" id="UP000277094">
    <property type="component" value="Unassembled WGS sequence"/>
</dbReference>
<dbReference type="OrthoDB" id="5193042at2"/>
<gene>
    <name evidence="2" type="ORF">EFL95_12030</name>
</gene>
<comment type="caution">
    <text evidence="2">The sequence shown here is derived from an EMBL/GenBank/DDBJ whole genome shotgun (WGS) entry which is preliminary data.</text>
</comment>
<name>A0A3N0DVQ6_9ACTN</name>
<evidence type="ECO:0000259" key="1">
    <source>
        <dbReference type="Pfam" id="PF03992"/>
    </source>
</evidence>
<accession>A0A3N0DVQ6</accession>
<reference evidence="2 3" key="1">
    <citation type="submission" date="2018-11" db="EMBL/GenBank/DDBJ databases">
        <authorList>
            <person name="Li F."/>
        </authorList>
    </citation>
    <scope>NUCLEOTIDE SEQUENCE [LARGE SCALE GENOMIC DNA]</scope>
    <source>
        <strain evidence="2 3">KIS18-7</strain>
    </source>
</reference>
<feature type="domain" description="ABM" evidence="1">
    <location>
        <begin position="11"/>
        <end position="67"/>
    </location>
</feature>
<dbReference type="AlphaFoldDB" id="A0A3N0DVQ6"/>
<dbReference type="EMBL" id="RJSG01000002">
    <property type="protein sequence ID" value="RNL79684.1"/>
    <property type="molecule type" value="Genomic_DNA"/>
</dbReference>
<dbReference type="GO" id="GO:0004497">
    <property type="term" value="F:monooxygenase activity"/>
    <property type="evidence" value="ECO:0007669"/>
    <property type="project" value="UniProtKB-KW"/>
</dbReference>
<keyword evidence="2" id="KW-0560">Oxidoreductase</keyword>
<dbReference type="InterPro" id="IPR007138">
    <property type="entry name" value="ABM_dom"/>
</dbReference>